<dbReference type="GO" id="GO:0005886">
    <property type="term" value="C:plasma membrane"/>
    <property type="evidence" value="ECO:0007669"/>
    <property type="project" value="UniProtKB-SubCell"/>
</dbReference>
<evidence type="ECO:0000256" key="5">
    <source>
        <dbReference type="ARBA" id="ARBA00022553"/>
    </source>
</evidence>
<dbReference type="PANTHER" id="PTHR11481:SF5">
    <property type="entry name" value="PLATELET ENDOTHELIAL CELL ADHESION MOLECULE"/>
    <property type="match status" value="1"/>
</dbReference>
<dbReference type="SMART" id="SM00409">
    <property type="entry name" value="IG"/>
    <property type="match status" value="1"/>
</dbReference>
<keyword evidence="7 17" id="KW-0732">Signal</keyword>
<evidence type="ECO:0000256" key="16">
    <source>
        <dbReference type="ARBA" id="ARBA00049765"/>
    </source>
</evidence>
<accession>A0ABD1IN23</accession>
<dbReference type="InterPro" id="IPR003599">
    <property type="entry name" value="Ig_sub"/>
</dbReference>
<evidence type="ECO:0000256" key="7">
    <source>
        <dbReference type="ARBA" id="ARBA00022729"/>
    </source>
</evidence>
<dbReference type="GO" id="GO:0045121">
    <property type="term" value="C:membrane raft"/>
    <property type="evidence" value="ECO:0007669"/>
    <property type="project" value="UniProtKB-SubCell"/>
</dbReference>
<keyword evidence="10" id="KW-0965">Cell junction</keyword>
<evidence type="ECO:0000256" key="9">
    <source>
        <dbReference type="ARBA" id="ARBA00022889"/>
    </source>
</evidence>
<evidence type="ECO:0000256" key="4">
    <source>
        <dbReference type="ARBA" id="ARBA00022475"/>
    </source>
</evidence>
<dbReference type="AlphaFoldDB" id="A0ABD1IN23"/>
<evidence type="ECO:0000256" key="8">
    <source>
        <dbReference type="ARBA" id="ARBA00022737"/>
    </source>
</evidence>
<evidence type="ECO:0000256" key="10">
    <source>
        <dbReference type="ARBA" id="ARBA00022949"/>
    </source>
</evidence>
<proteinExistence type="predicted"/>
<dbReference type="PANTHER" id="PTHR11481">
    <property type="entry name" value="IMMUNOGLOBULIN FC RECEPTOR"/>
    <property type="match status" value="1"/>
</dbReference>
<keyword evidence="14" id="KW-0325">Glycoprotein</keyword>
<reference evidence="19 20" key="1">
    <citation type="submission" date="2024-09" db="EMBL/GenBank/DDBJ databases">
        <title>A chromosome-level genome assembly of Gray's grenadier anchovy, Coilia grayii.</title>
        <authorList>
            <person name="Fu Z."/>
        </authorList>
    </citation>
    <scope>NUCLEOTIDE SEQUENCE [LARGE SCALE GENOMIC DNA]</scope>
    <source>
        <strain evidence="19">G4</strain>
        <tissue evidence="19">Muscle</tissue>
    </source>
</reference>
<keyword evidence="13" id="KW-1015">Disulfide bond</keyword>
<evidence type="ECO:0000313" key="20">
    <source>
        <dbReference type="Proteomes" id="UP001591681"/>
    </source>
</evidence>
<keyword evidence="4" id="KW-1003">Cell membrane</keyword>
<evidence type="ECO:0000256" key="15">
    <source>
        <dbReference type="ARBA" id="ARBA00023319"/>
    </source>
</evidence>
<organism evidence="19 20">
    <name type="scientific">Coilia grayii</name>
    <name type="common">Gray's grenadier anchovy</name>
    <dbReference type="NCBI Taxonomy" id="363190"/>
    <lineage>
        <taxon>Eukaryota</taxon>
        <taxon>Metazoa</taxon>
        <taxon>Chordata</taxon>
        <taxon>Craniata</taxon>
        <taxon>Vertebrata</taxon>
        <taxon>Euteleostomi</taxon>
        <taxon>Actinopterygii</taxon>
        <taxon>Neopterygii</taxon>
        <taxon>Teleostei</taxon>
        <taxon>Clupei</taxon>
        <taxon>Clupeiformes</taxon>
        <taxon>Clupeoidei</taxon>
        <taxon>Engraulidae</taxon>
        <taxon>Coilinae</taxon>
        <taxon>Coilia</taxon>
    </lineage>
</organism>
<dbReference type="GO" id="GO:0007155">
    <property type="term" value="P:cell adhesion"/>
    <property type="evidence" value="ECO:0007669"/>
    <property type="project" value="UniProtKB-KW"/>
</dbReference>
<keyword evidence="8" id="KW-0677">Repeat</keyword>
<dbReference type="EMBL" id="JBHFQA010000390">
    <property type="protein sequence ID" value="KAL2076408.1"/>
    <property type="molecule type" value="Genomic_DNA"/>
</dbReference>
<evidence type="ECO:0000256" key="6">
    <source>
        <dbReference type="ARBA" id="ARBA00022692"/>
    </source>
</evidence>
<keyword evidence="9" id="KW-0130">Cell adhesion</keyword>
<name>A0ABD1IN23_9TELE</name>
<dbReference type="SUPFAM" id="SSF48726">
    <property type="entry name" value="Immunoglobulin"/>
    <property type="match status" value="1"/>
</dbReference>
<comment type="subcellular location">
    <subcellularLocation>
        <location evidence="2">Cell junction</location>
    </subcellularLocation>
    <subcellularLocation>
        <location evidence="1">Cell membrane</location>
        <topology evidence="1">Single-pass type I membrane protein</topology>
    </subcellularLocation>
    <subcellularLocation>
        <location evidence="3">Membrane raft</location>
    </subcellularLocation>
</comment>
<dbReference type="InterPro" id="IPR013783">
    <property type="entry name" value="Ig-like_fold"/>
</dbReference>
<keyword evidence="5" id="KW-0597">Phosphoprotein</keyword>
<keyword evidence="6" id="KW-0812">Transmembrane</keyword>
<dbReference type="Gene3D" id="2.60.40.10">
    <property type="entry name" value="Immunoglobulins"/>
    <property type="match status" value="1"/>
</dbReference>
<dbReference type="Proteomes" id="UP001591681">
    <property type="component" value="Unassembled WGS sequence"/>
</dbReference>
<keyword evidence="15" id="KW-0393">Immunoglobulin domain</keyword>
<keyword evidence="11" id="KW-1133">Transmembrane helix</keyword>
<gene>
    <name evidence="19" type="ORF">ACEWY4_027994</name>
</gene>
<feature type="chain" id="PRO_5044753342" description="Platelet endothelial cell adhesion molecule" evidence="17">
    <location>
        <begin position="25"/>
        <end position="271"/>
    </location>
</feature>
<evidence type="ECO:0000256" key="14">
    <source>
        <dbReference type="ARBA" id="ARBA00023180"/>
    </source>
</evidence>
<keyword evidence="20" id="KW-1185">Reference proteome</keyword>
<evidence type="ECO:0000256" key="3">
    <source>
        <dbReference type="ARBA" id="ARBA00004285"/>
    </source>
</evidence>
<keyword evidence="12" id="KW-0472">Membrane</keyword>
<evidence type="ECO:0000256" key="17">
    <source>
        <dbReference type="SAM" id="SignalP"/>
    </source>
</evidence>
<evidence type="ECO:0000256" key="11">
    <source>
        <dbReference type="ARBA" id="ARBA00022989"/>
    </source>
</evidence>
<dbReference type="InterPro" id="IPR007110">
    <property type="entry name" value="Ig-like_dom"/>
</dbReference>
<evidence type="ECO:0000256" key="13">
    <source>
        <dbReference type="ARBA" id="ARBA00023157"/>
    </source>
</evidence>
<evidence type="ECO:0000256" key="1">
    <source>
        <dbReference type="ARBA" id="ARBA00004251"/>
    </source>
</evidence>
<evidence type="ECO:0000256" key="2">
    <source>
        <dbReference type="ARBA" id="ARBA00004282"/>
    </source>
</evidence>
<feature type="signal peptide" evidence="17">
    <location>
        <begin position="1"/>
        <end position="24"/>
    </location>
</feature>
<dbReference type="InterPro" id="IPR050488">
    <property type="entry name" value="Ig_Fc_receptor"/>
</dbReference>
<evidence type="ECO:0000313" key="19">
    <source>
        <dbReference type="EMBL" id="KAL2076408.1"/>
    </source>
</evidence>
<protein>
    <recommendedName>
        <fullName evidence="16">Platelet endothelial cell adhesion molecule</fullName>
    </recommendedName>
</protein>
<dbReference type="PROSITE" id="PS50835">
    <property type="entry name" value="IG_LIKE"/>
    <property type="match status" value="1"/>
</dbReference>
<sequence length="271" mass="29241">MALCEGRAVPLLAVLLLLGPGATGQQLSFTIDHVTLSVLPGADVVSGTNVTLRCQVQVSHSAPQWLLHSFSFLLEQATEVYAKNSSESQVDYSLLPARAAHSGAYSCRLHVLEKERSSPELRLNVSGLTTPVLTVTPREVYEGQDVMVGCHAPKEEGALSLQLDVNGERRRSFPSTPGGTDIALKMDAPGHMTLRCRMRLLTKPEAGESLSNAVNVTVRELMATPTMTFDPASGVVEGDFLWVRCAVPGFSELPRQESARLEIYLTRGGVS</sequence>
<dbReference type="GO" id="GO:0070161">
    <property type="term" value="C:anchoring junction"/>
    <property type="evidence" value="ECO:0007669"/>
    <property type="project" value="UniProtKB-SubCell"/>
</dbReference>
<evidence type="ECO:0000259" key="18">
    <source>
        <dbReference type="PROSITE" id="PS50835"/>
    </source>
</evidence>
<dbReference type="InterPro" id="IPR036179">
    <property type="entry name" value="Ig-like_dom_sf"/>
</dbReference>
<evidence type="ECO:0000256" key="12">
    <source>
        <dbReference type="ARBA" id="ARBA00023136"/>
    </source>
</evidence>
<feature type="domain" description="Ig-like" evidence="18">
    <location>
        <begin position="20"/>
        <end position="126"/>
    </location>
</feature>
<comment type="caution">
    <text evidence="19">The sequence shown here is derived from an EMBL/GenBank/DDBJ whole genome shotgun (WGS) entry which is preliminary data.</text>
</comment>